<evidence type="ECO:0000313" key="2">
    <source>
        <dbReference type="Proteomes" id="UP000261111"/>
    </source>
</evidence>
<reference evidence="1 2" key="1">
    <citation type="submission" date="2018-08" db="EMBL/GenBank/DDBJ databases">
        <title>A genome reference for cultivated species of the human gut microbiota.</title>
        <authorList>
            <person name="Zou Y."/>
            <person name="Xue W."/>
            <person name="Luo G."/>
        </authorList>
    </citation>
    <scope>NUCLEOTIDE SEQUENCE [LARGE SCALE GENOMIC DNA]</scope>
    <source>
        <strain evidence="1 2">AF19-21</strain>
    </source>
</reference>
<dbReference type="GO" id="GO:0006629">
    <property type="term" value="P:lipid metabolic process"/>
    <property type="evidence" value="ECO:0007669"/>
    <property type="project" value="InterPro"/>
</dbReference>
<dbReference type="InterPro" id="IPR017946">
    <property type="entry name" value="PLC-like_Pdiesterase_TIM-brl"/>
</dbReference>
<dbReference type="SUPFAM" id="SSF51695">
    <property type="entry name" value="PLC-like phosphodiesterases"/>
    <property type="match status" value="1"/>
</dbReference>
<name>A0A3E2X024_9FIRM</name>
<proteinExistence type="predicted"/>
<comment type="caution">
    <text evidence="1">The sequence shown here is derived from an EMBL/GenBank/DDBJ whole genome shotgun (WGS) entry which is preliminary data.</text>
</comment>
<dbReference type="Proteomes" id="UP000261111">
    <property type="component" value="Unassembled WGS sequence"/>
</dbReference>
<sequence length="94" mass="11154">MEIFSEKLKIKLKHAKNKIHLMIELKLTGHEQKGILERQTLELIKRYDMLHQCAIASMNLQVLEKVKELEPRIETVYITPLLYSRDFDIDYIDG</sequence>
<dbReference type="Gene3D" id="3.20.20.190">
    <property type="entry name" value="Phosphatidylinositol (PI) phosphodiesterase"/>
    <property type="match status" value="1"/>
</dbReference>
<organism evidence="1 2">
    <name type="scientific">Hungatella hathewayi</name>
    <dbReference type="NCBI Taxonomy" id="154046"/>
    <lineage>
        <taxon>Bacteria</taxon>
        <taxon>Bacillati</taxon>
        <taxon>Bacillota</taxon>
        <taxon>Clostridia</taxon>
        <taxon>Lachnospirales</taxon>
        <taxon>Lachnospiraceae</taxon>
        <taxon>Hungatella</taxon>
    </lineage>
</organism>
<dbReference type="EMBL" id="QVIA01000005">
    <property type="protein sequence ID" value="RGC33611.1"/>
    <property type="molecule type" value="Genomic_DNA"/>
</dbReference>
<accession>A0A3E2X024</accession>
<gene>
    <name evidence="1" type="ORF">DWX41_05385</name>
</gene>
<protein>
    <submittedName>
        <fullName evidence="1">Uncharacterized protein</fullName>
    </submittedName>
</protein>
<dbReference type="AlphaFoldDB" id="A0A3E2X024"/>
<evidence type="ECO:0000313" key="1">
    <source>
        <dbReference type="EMBL" id="RGC33611.1"/>
    </source>
</evidence>
<dbReference type="GO" id="GO:0008081">
    <property type="term" value="F:phosphoric diester hydrolase activity"/>
    <property type="evidence" value="ECO:0007669"/>
    <property type="project" value="InterPro"/>
</dbReference>